<dbReference type="AlphaFoldDB" id="A0A9D1V6U9"/>
<sequence length="143" mass="16742">MTTADFEKLLHSNDDSVHEKEVILSEQLKRLSKEKTQLEKELHKLRDEVCKVIMGESQWSQSVLSQLIETKEQELSDTVKKQEDIEFKLKEFAAYLAERKANLSELNNWAERFDIPQGKGYEKVVEQVRREKAIKKGLPPEKK</sequence>
<accession>A0A9D1V6U9</accession>
<name>A0A9D1V6U9_9FIRM</name>
<gene>
    <name evidence="2" type="ORF">H9741_01310</name>
</gene>
<feature type="coiled-coil region" evidence="1">
    <location>
        <begin position="21"/>
        <end position="48"/>
    </location>
</feature>
<reference evidence="2" key="2">
    <citation type="submission" date="2021-04" db="EMBL/GenBank/DDBJ databases">
        <authorList>
            <person name="Gilroy R."/>
        </authorList>
    </citation>
    <scope>NUCLEOTIDE SEQUENCE</scope>
    <source>
        <strain evidence="2">811</strain>
    </source>
</reference>
<evidence type="ECO:0000313" key="3">
    <source>
        <dbReference type="Proteomes" id="UP000824204"/>
    </source>
</evidence>
<dbReference type="EMBL" id="DXFX01000016">
    <property type="protein sequence ID" value="HIX07093.1"/>
    <property type="molecule type" value="Genomic_DNA"/>
</dbReference>
<comment type="caution">
    <text evidence="2">The sequence shown here is derived from an EMBL/GenBank/DDBJ whole genome shotgun (WGS) entry which is preliminary data.</text>
</comment>
<evidence type="ECO:0000313" key="2">
    <source>
        <dbReference type="EMBL" id="HIX07093.1"/>
    </source>
</evidence>
<keyword evidence="1" id="KW-0175">Coiled coil</keyword>
<protein>
    <submittedName>
        <fullName evidence="2">Uncharacterized protein</fullName>
    </submittedName>
</protein>
<dbReference type="Proteomes" id="UP000824204">
    <property type="component" value="Unassembled WGS sequence"/>
</dbReference>
<evidence type="ECO:0000256" key="1">
    <source>
        <dbReference type="SAM" id="Coils"/>
    </source>
</evidence>
<organism evidence="2 3">
    <name type="scientific">Candidatus Borkfalkia faecipullorum</name>
    <dbReference type="NCBI Taxonomy" id="2838510"/>
    <lineage>
        <taxon>Bacteria</taxon>
        <taxon>Bacillati</taxon>
        <taxon>Bacillota</taxon>
        <taxon>Clostridia</taxon>
        <taxon>Christensenellales</taxon>
        <taxon>Christensenellaceae</taxon>
        <taxon>Candidatus Borkfalkia</taxon>
    </lineage>
</organism>
<proteinExistence type="predicted"/>
<reference evidence="2" key="1">
    <citation type="journal article" date="2021" name="PeerJ">
        <title>Extensive microbial diversity within the chicken gut microbiome revealed by metagenomics and culture.</title>
        <authorList>
            <person name="Gilroy R."/>
            <person name="Ravi A."/>
            <person name="Getino M."/>
            <person name="Pursley I."/>
            <person name="Horton D.L."/>
            <person name="Alikhan N.F."/>
            <person name="Baker D."/>
            <person name="Gharbi K."/>
            <person name="Hall N."/>
            <person name="Watson M."/>
            <person name="Adriaenssens E.M."/>
            <person name="Foster-Nyarko E."/>
            <person name="Jarju S."/>
            <person name="Secka A."/>
            <person name="Antonio M."/>
            <person name="Oren A."/>
            <person name="Chaudhuri R.R."/>
            <person name="La Ragione R."/>
            <person name="Hildebrand F."/>
            <person name="Pallen M.J."/>
        </authorList>
    </citation>
    <scope>NUCLEOTIDE SEQUENCE</scope>
    <source>
        <strain evidence="2">811</strain>
    </source>
</reference>